<proteinExistence type="predicted"/>
<evidence type="ECO:0000313" key="1">
    <source>
        <dbReference type="EMBL" id="JAD35083.1"/>
    </source>
</evidence>
<protein>
    <submittedName>
        <fullName evidence="1">Uncharacterized protein</fullName>
    </submittedName>
</protein>
<reference evidence="1" key="1">
    <citation type="submission" date="2014-09" db="EMBL/GenBank/DDBJ databases">
        <authorList>
            <person name="Magalhaes I.L.F."/>
            <person name="Oliveira U."/>
            <person name="Santos F.R."/>
            <person name="Vidigal T.H.D.A."/>
            <person name="Brescovit A.D."/>
            <person name="Santos A.J."/>
        </authorList>
    </citation>
    <scope>NUCLEOTIDE SEQUENCE</scope>
    <source>
        <tissue evidence="1">Shoot tissue taken approximately 20 cm above the soil surface</tissue>
    </source>
</reference>
<reference evidence="1" key="2">
    <citation type="journal article" date="2015" name="Data Brief">
        <title>Shoot transcriptome of the giant reed, Arundo donax.</title>
        <authorList>
            <person name="Barrero R.A."/>
            <person name="Guerrero F.D."/>
            <person name="Moolhuijzen P."/>
            <person name="Goolsby J.A."/>
            <person name="Tidwell J."/>
            <person name="Bellgard S.E."/>
            <person name="Bellgard M.I."/>
        </authorList>
    </citation>
    <scope>NUCLEOTIDE SEQUENCE</scope>
    <source>
        <tissue evidence="1">Shoot tissue taken approximately 20 cm above the soil surface</tissue>
    </source>
</reference>
<sequence>MSPARLPARRG</sequence>
<name>A0A0A9SPQ6_ARUDO</name>
<organism evidence="1">
    <name type="scientific">Arundo donax</name>
    <name type="common">Giant reed</name>
    <name type="synonym">Donax arundinaceus</name>
    <dbReference type="NCBI Taxonomy" id="35708"/>
    <lineage>
        <taxon>Eukaryota</taxon>
        <taxon>Viridiplantae</taxon>
        <taxon>Streptophyta</taxon>
        <taxon>Embryophyta</taxon>
        <taxon>Tracheophyta</taxon>
        <taxon>Spermatophyta</taxon>
        <taxon>Magnoliopsida</taxon>
        <taxon>Liliopsida</taxon>
        <taxon>Poales</taxon>
        <taxon>Poaceae</taxon>
        <taxon>PACMAD clade</taxon>
        <taxon>Arundinoideae</taxon>
        <taxon>Arundineae</taxon>
        <taxon>Arundo</taxon>
    </lineage>
</organism>
<dbReference type="EMBL" id="GBRH01262812">
    <property type="protein sequence ID" value="JAD35083.1"/>
    <property type="molecule type" value="Transcribed_RNA"/>
</dbReference>
<accession>A0A0A9SPQ6</accession>